<accession>A0A914WDC1</accession>
<sequence>MGKTPAALESQPPLIPQSGWIAGAHHSSSAAAVDAVETERRSRQEDASRREQDGAQDPPLQPNPAAPSQSQTFSPSSSRQPSSVRQRIKVI</sequence>
<feature type="compositionally biased region" description="Low complexity" evidence="1">
    <location>
        <begin position="67"/>
        <end position="85"/>
    </location>
</feature>
<organism evidence="2 3">
    <name type="scientific">Plectus sambesii</name>
    <dbReference type="NCBI Taxonomy" id="2011161"/>
    <lineage>
        <taxon>Eukaryota</taxon>
        <taxon>Metazoa</taxon>
        <taxon>Ecdysozoa</taxon>
        <taxon>Nematoda</taxon>
        <taxon>Chromadorea</taxon>
        <taxon>Plectida</taxon>
        <taxon>Plectina</taxon>
        <taxon>Plectoidea</taxon>
        <taxon>Plectidae</taxon>
        <taxon>Plectus</taxon>
    </lineage>
</organism>
<protein>
    <submittedName>
        <fullName evidence="3">Uncharacterized protein</fullName>
    </submittedName>
</protein>
<proteinExistence type="predicted"/>
<evidence type="ECO:0000313" key="3">
    <source>
        <dbReference type="WBParaSite" id="PSAMB.scaffold36size104415.g913.t1"/>
    </source>
</evidence>
<name>A0A914WDC1_9BILA</name>
<evidence type="ECO:0000313" key="2">
    <source>
        <dbReference type="Proteomes" id="UP000887566"/>
    </source>
</evidence>
<reference evidence="3" key="1">
    <citation type="submission" date="2022-11" db="UniProtKB">
        <authorList>
            <consortium name="WormBaseParasite"/>
        </authorList>
    </citation>
    <scope>IDENTIFICATION</scope>
</reference>
<dbReference type="AlphaFoldDB" id="A0A914WDC1"/>
<feature type="compositionally biased region" description="Low complexity" evidence="1">
    <location>
        <begin position="22"/>
        <end position="32"/>
    </location>
</feature>
<keyword evidence="2" id="KW-1185">Reference proteome</keyword>
<feature type="compositionally biased region" description="Basic and acidic residues" evidence="1">
    <location>
        <begin position="37"/>
        <end position="53"/>
    </location>
</feature>
<evidence type="ECO:0000256" key="1">
    <source>
        <dbReference type="SAM" id="MobiDB-lite"/>
    </source>
</evidence>
<dbReference type="Proteomes" id="UP000887566">
    <property type="component" value="Unplaced"/>
</dbReference>
<dbReference type="WBParaSite" id="PSAMB.scaffold36size104415.g913.t1">
    <property type="protein sequence ID" value="PSAMB.scaffold36size104415.g913.t1"/>
    <property type="gene ID" value="PSAMB.scaffold36size104415.g913"/>
</dbReference>
<feature type="region of interest" description="Disordered" evidence="1">
    <location>
        <begin position="1"/>
        <end position="91"/>
    </location>
</feature>